<sequence>MVRKIDPGEVFIDDGETASDVAFCAKGGIDKGGEWDMERFSPFVDLSNRARLCSYGGGPDESKAWPVNELIRDIEEGSVKIPVKASRLEEIHKVHYNPEP</sequence>
<name>A0AAI8YDH7_9PEZI</name>
<proteinExistence type="predicted"/>
<evidence type="ECO:0000313" key="1">
    <source>
        <dbReference type="EMBL" id="CAJ2500732.1"/>
    </source>
</evidence>
<comment type="caution">
    <text evidence="1">The sequence shown here is derived from an EMBL/GenBank/DDBJ whole genome shotgun (WGS) entry which is preliminary data.</text>
</comment>
<organism evidence="1 2">
    <name type="scientific">Anthostomella pinea</name>
    <dbReference type="NCBI Taxonomy" id="933095"/>
    <lineage>
        <taxon>Eukaryota</taxon>
        <taxon>Fungi</taxon>
        <taxon>Dikarya</taxon>
        <taxon>Ascomycota</taxon>
        <taxon>Pezizomycotina</taxon>
        <taxon>Sordariomycetes</taxon>
        <taxon>Xylariomycetidae</taxon>
        <taxon>Xylariales</taxon>
        <taxon>Xylariaceae</taxon>
        <taxon>Anthostomella</taxon>
    </lineage>
</organism>
<keyword evidence="2" id="KW-1185">Reference proteome</keyword>
<reference evidence="1" key="1">
    <citation type="submission" date="2023-10" db="EMBL/GenBank/DDBJ databases">
        <authorList>
            <person name="Hackl T."/>
        </authorList>
    </citation>
    <scope>NUCLEOTIDE SEQUENCE</scope>
</reference>
<dbReference type="EMBL" id="CAUWAG010000003">
    <property type="protein sequence ID" value="CAJ2500732.1"/>
    <property type="molecule type" value="Genomic_DNA"/>
</dbReference>
<protein>
    <submittedName>
        <fullName evidence="1">Uu.00g035850.m01.CDS01</fullName>
    </submittedName>
</protein>
<dbReference type="AlphaFoldDB" id="A0AAI8YDH7"/>
<dbReference type="Proteomes" id="UP001295740">
    <property type="component" value="Unassembled WGS sequence"/>
</dbReference>
<accession>A0AAI8YDH7</accession>
<gene>
    <name evidence="1" type="ORF">KHLLAP_LOCUS1200</name>
</gene>
<evidence type="ECO:0000313" key="2">
    <source>
        <dbReference type="Proteomes" id="UP001295740"/>
    </source>
</evidence>